<comment type="caution">
    <text evidence="1">The sequence shown here is derived from an EMBL/GenBank/DDBJ whole genome shotgun (WGS) entry which is preliminary data.</text>
</comment>
<keyword evidence="2" id="KW-1185">Reference proteome</keyword>
<dbReference type="Proteomes" id="UP000812966">
    <property type="component" value="Unassembled WGS sequence"/>
</dbReference>
<gene>
    <name evidence="1" type="ORF">FFLO_02885</name>
</gene>
<sequence>MAHSETQEYRSSESDVHRVEAVVRDRSVVCIDTHMYMLHAEARKQALEILQGGTSLVPWCHQQHFTLLVGYVIATEDHMHCIHVESLAGPSSFTILTSFIETTKKSNPSDTGKSFRPVAIKTGLQTGALDCPLWVLTAAESALQWRGDIGSRAIETELIAWLRASSPLRWLWRDVIRSLFQATLRPTRWSPPGHLLPFSRQLSGIQIVVQAPLRPEDMQRLRYIGSRRFGTRSCVTVRPAVLPNQPICRSSMLCSRQKCKLS</sequence>
<evidence type="ECO:0000313" key="2">
    <source>
        <dbReference type="Proteomes" id="UP000812966"/>
    </source>
</evidence>
<accession>A0A8K0JLX4</accession>
<evidence type="ECO:0000313" key="1">
    <source>
        <dbReference type="EMBL" id="KAG7558232.1"/>
    </source>
</evidence>
<dbReference type="EMBL" id="JABELV010000048">
    <property type="protein sequence ID" value="KAG7558232.1"/>
    <property type="molecule type" value="Genomic_DNA"/>
</dbReference>
<organism evidence="1 2">
    <name type="scientific">Filobasidium floriforme</name>
    <dbReference type="NCBI Taxonomy" id="5210"/>
    <lineage>
        <taxon>Eukaryota</taxon>
        <taxon>Fungi</taxon>
        <taxon>Dikarya</taxon>
        <taxon>Basidiomycota</taxon>
        <taxon>Agaricomycotina</taxon>
        <taxon>Tremellomycetes</taxon>
        <taxon>Filobasidiales</taxon>
        <taxon>Filobasidiaceae</taxon>
        <taxon>Filobasidium</taxon>
    </lineage>
</organism>
<dbReference type="AlphaFoldDB" id="A0A8K0JLX4"/>
<reference evidence="1" key="1">
    <citation type="submission" date="2020-04" db="EMBL/GenBank/DDBJ databases">
        <title>Analysis of mating type loci in Filobasidium floriforme.</title>
        <authorList>
            <person name="Nowrousian M."/>
        </authorList>
    </citation>
    <scope>NUCLEOTIDE SEQUENCE</scope>
    <source>
        <strain evidence="1">CBS 6242</strain>
    </source>
</reference>
<name>A0A8K0JLX4_9TREE</name>
<proteinExistence type="predicted"/>
<protein>
    <submittedName>
        <fullName evidence="1">Uncharacterized protein</fullName>
    </submittedName>
</protein>